<evidence type="ECO:0000313" key="2">
    <source>
        <dbReference type="EMBL" id="KAL0076855.1"/>
    </source>
</evidence>
<keyword evidence="1" id="KW-1133">Transmembrane helix</keyword>
<keyword evidence="1" id="KW-0812">Transmembrane</keyword>
<feature type="transmembrane region" description="Helical" evidence="1">
    <location>
        <begin position="53"/>
        <end position="75"/>
    </location>
</feature>
<dbReference type="Proteomes" id="UP001448207">
    <property type="component" value="Unassembled WGS sequence"/>
</dbReference>
<comment type="caution">
    <text evidence="2">The sequence shown here is derived from an EMBL/GenBank/DDBJ whole genome shotgun (WGS) entry which is preliminary data.</text>
</comment>
<proteinExistence type="predicted"/>
<feature type="transmembrane region" description="Helical" evidence="1">
    <location>
        <begin position="12"/>
        <end position="33"/>
    </location>
</feature>
<dbReference type="EMBL" id="JBCLYO010000030">
    <property type="protein sequence ID" value="KAL0076855.1"/>
    <property type="molecule type" value="Genomic_DNA"/>
</dbReference>
<evidence type="ECO:0000313" key="3">
    <source>
        <dbReference type="Proteomes" id="UP001448207"/>
    </source>
</evidence>
<evidence type="ECO:0000256" key="1">
    <source>
        <dbReference type="SAM" id="Phobius"/>
    </source>
</evidence>
<protein>
    <submittedName>
        <fullName evidence="2">Uncharacterized protein</fullName>
    </submittedName>
</protein>
<name>A0ABR3ALY5_PHYBL</name>
<keyword evidence="3" id="KW-1185">Reference proteome</keyword>
<sequence>MVLFFFCSLTRFNFDICIINPYSFPHLLLSIYINVHVHNYNIIPFINHFTYTQAFPLSLSLCLSFFSISLFIFLYTRRLVIKM</sequence>
<accession>A0ABR3ALY5</accession>
<organism evidence="2 3">
    <name type="scientific">Phycomyces blakesleeanus</name>
    <dbReference type="NCBI Taxonomy" id="4837"/>
    <lineage>
        <taxon>Eukaryota</taxon>
        <taxon>Fungi</taxon>
        <taxon>Fungi incertae sedis</taxon>
        <taxon>Mucoromycota</taxon>
        <taxon>Mucoromycotina</taxon>
        <taxon>Mucoromycetes</taxon>
        <taxon>Mucorales</taxon>
        <taxon>Phycomycetaceae</taxon>
        <taxon>Phycomyces</taxon>
    </lineage>
</organism>
<gene>
    <name evidence="2" type="ORF">J3Q64DRAFT_1351616</name>
</gene>
<reference evidence="2 3" key="1">
    <citation type="submission" date="2024-04" db="EMBL/GenBank/DDBJ databases">
        <title>Symmetric and asymmetric DNA N6-adenine methylation regulates different biological responses in Mucorales.</title>
        <authorList>
            <consortium name="Lawrence Berkeley National Laboratory"/>
            <person name="Lax C."/>
            <person name="Mondo S.J."/>
            <person name="Osorio-Concepcion M."/>
            <person name="Muszewska A."/>
            <person name="Corrochano-Luque M."/>
            <person name="Gutierrez G."/>
            <person name="Riley R."/>
            <person name="Lipzen A."/>
            <person name="Guo J."/>
            <person name="Hundley H."/>
            <person name="Amirebrahimi M."/>
            <person name="Ng V."/>
            <person name="Lorenzo-Gutierrez D."/>
            <person name="Binder U."/>
            <person name="Yang J."/>
            <person name="Song Y."/>
            <person name="Canovas D."/>
            <person name="Navarro E."/>
            <person name="Freitag M."/>
            <person name="Gabaldon T."/>
            <person name="Grigoriev I.V."/>
            <person name="Corrochano L.M."/>
            <person name="Nicolas F.E."/>
            <person name="Garre V."/>
        </authorList>
    </citation>
    <scope>NUCLEOTIDE SEQUENCE [LARGE SCALE GENOMIC DNA]</scope>
    <source>
        <strain evidence="2 3">L51</strain>
    </source>
</reference>
<keyword evidence="1" id="KW-0472">Membrane</keyword>